<evidence type="ECO:0000256" key="4">
    <source>
        <dbReference type="ARBA" id="ARBA00022692"/>
    </source>
</evidence>
<keyword evidence="4 11" id="KW-0812">Transmembrane</keyword>
<comment type="subunit">
    <text evidence="11">The system is composed of three essential subunits: KdpA, KdpB and KdpC.</text>
</comment>
<dbReference type="EMBL" id="JBHUEH010000032">
    <property type="protein sequence ID" value="MFD1888037.1"/>
    <property type="molecule type" value="Genomic_DNA"/>
</dbReference>
<reference evidence="13" key="1">
    <citation type="journal article" date="2019" name="Int. J. Syst. Evol. Microbiol.">
        <title>The Global Catalogue of Microorganisms (GCM) 10K type strain sequencing project: providing services to taxonomists for standard genome sequencing and annotation.</title>
        <authorList>
            <consortium name="The Broad Institute Genomics Platform"/>
            <consortium name="The Broad Institute Genome Sequencing Center for Infectious Disease"/>
            <person name="Wu L."/>
            <person name="Ma J."/>
        </authorList>
    </citation>
    <scope>NUCLEOTIDE SEQUENCE [LARGE SCALE GENOMIC DNA]</scope>
    <source>
        <strain evidence="13">CCUG 54950</strain>
    </source>
</reference>
<feature type="transmembrane region" description="Helical" evidence="11">
    <location>
        <begin position="12"/>
        <end position="35"/>
    </location>
</feature>
<evidence type="ECO:0000256" key="8">
    <source>
        <dbReference type="ARBA" id="ARBA00022989"/>
    </source>
</evidence>
<keyword evidence="6 11" id="KW-0067">ATP-binding</keyword>
<evidence type="ECO:0000256" key="5">
    <source>
        <dbReference type="ARBA" id="ARBA00022741"/>
    </source>
</evidence>
<evidence type="ECO:0000256" key="7">
    <source>
        <dbReference type="ARBA" id="ARBA00022958"/>
    </source>
</evidence>
<dbReference type="PANTHER" id="PTHR30042:SF2">
    <property type="entry name" value="POTASSIUM-TRANSPORTING ATPASE KDPC SUBUNIT"/>
    <property type="match status" value="1"/>
</dbReference>
<sequence length="195" mass="20690">MPMKIVWTTLRTSAVLFIVCCVIYQLAITGIAKLIMPHQASGSLIYNSQHQVIGSELIGQQFKDPQFFQGRVSSVDYNANGSGSSNLAPSNPALIERMKASIEAWKKQNPDVPVSSLPMDLITNSGSGLDPDISPGAALAQVPRISKLTGVSEDKLQALIAQTTTSPQLGMLGNSAVNVLKLNIGLEQLQAGSNS</sequence>
<evidence type="ECO:0000256" key="10">
    <source>
        <dbReference type="ARBA" id="ARBA00023136"/>
    </source>
</evidence>
<evidence type="ECO:0000313" key="13">
    <source>
        <dbReference type="Proteomes" id="UP001597233"/>
    </source>
</evidence>
<dbReference type="InterPro" id="IPR003820">
    <property type="entry name" value="KdpC"/>
</dbReference>
<dbReference type="PIRSF" id="PIRSF001296">
    <property type="entry name" value="K_ATPase_KdpC"/>
    <property type="match status" value="1"/>
</dbReference>
<evidence type="ECO:0000256" key="3">
    <source>
        <dbReference type="ARBA" id="ARBA00022538"/>
    </source>
</evidence>
<dbReference type="HAMAP" id="MF_00276">
    <property type="entry name" value="KdpC"/>
    <property type="match status" value="1"/>
</dbReference>
<keyword evidence="13" id="KW-1185">Reference proteome</keyword>
<keyword evidence="7 11" id="KW-0630">Potassium</keyword>
<keyword evidence="1 11" id="KW-0813">Transport</keyword>
<comment type="function">
    <text evidence="11">Part of the high-affinity ATP-driven potassium transport (or Kdp) system, which catalyzes the hydrolysis of ATP coupled with the electrogenic transport of potassium into the cytoplasm. This subunit acts as a catalytic chaperone that increases the ATP-binding affinity of the ATP-hydrolyzing subunit KdpB by the formation of a transient KdpB/KdpC/ATP ternary complex.</text>
</comment>
<dbReference type="Proteomes" id="UP001597233">
    <property type="component" value="Unassembled WGS sequence"/>
</dbReference>
<dbReference type="NCBIfam" id="TIGR00681">
    <property type="entry name" value="kdpC"/>
    <property type="match status" value="1"/>
</dbReference>
<dbReference type="PANTHER" id="PTHR30042">
    <property type="entry name" value="POTASSIUM-TRANSPORTING ATPASE C CHAIN"/>
    <property type="match status" value="1"/>
</dbReference>
<dbReference type="NCBIfam" id="NF001454">
    <property type="entry name" value="PRK00315.1"/>
    <property type="match status" value="1"/>
</dbReference>
<name>A0ABW4RP06_9BACL</name>
<comment type="subcellular location">
    <subcellularLocation>
        <location evidence="11">Cell membrane</location>
        <topology evidence="11">Single-pass membrane protein</topology>
    </subcellularLocation>
</comment>
<evidence type="ECO:0000256" key="11">
    <source>
        <dbReference type="HAMAP-Rule" id="MF_00276"/>
    </source>
</evidence>
<evidence type="ECO:0000256" key="9">
    <source>
        <dbReference type="ARBA" id="ARBA00023065"/>
    </source>
</evidence>
<organism evidence="12 13">
    <name type="scientific">Paenibacillus wenxiniae</name>
    <dbReference type="NCBI Taxonomy" id="1636843"/>
    <lineage>
        <taxon>Bacteria</taxon>
        <taxon>Bacillati</taxon>
        <taxon>Bacillota</taxon>
        <taxon>Bacilli</taxon>
        <taxon>Bacillales</taxon>
        <taxon>Paenibacillaceae</taxon>
        <taxon>Paenibacillus</taxon>
    </lineage>
</organism>
<keyword evidence="9 11" id="KW-0406">Ion transport</keyword>
<keyword evidence="5 11" id="KW-0547">Nucleotide-binding</keyword>
<accession>A0ABW4RP06</accession>
<evidence type="ECO:0000256" key="1">
    <source>
        <dbReference type="ARBA" id="ARBA00022448"/>
    </source>
</evidence>
<keyword evidence="3 11" id="KW-0633">Potassium transport</keyword>
<evidence type="ECO:0000313" key="12">
    <source>
        <dbReference type="EMBL" id="MFD1888037.1"/>
    </source>
</evidence>
<gene>
    <name evidence="11 12" type="primary">kdpC</name>
    <name evidence="12" type="ORF">ACFSC9_21370</name>
</gene>
<comment type="caution">
    <text evidence="12">The sequence shown here is derived from an EMBL/GenBank/DDBJ whole genome shotgun (WGS) entry which is preliminary data.</text>
</comment>
<dbReference type="RefSeq" id="WP_347323692.1">
    <property type="nucleotide sequence ID" value="NZ_JBCGUH010000002.1"/>
</dbReference>
<keyword evidence="10 11" id="KW-0472">Membrane</keyword>
<comment type="similarity">
    <text evidence="11">Belongs to the KdpC family.</text>
</comment>
<keyword evidence="8 11" id="KW-1133">Transmembrane helix</keyword>
<protein>
    <recommendedName>
        <fullName evidence="11">Potassium-transporting ATPase KdpC subunit</fullName>
    </recommendedName>
    <alternativeName>
        <fullName evidence="11">ATP phosphohydrolase [potassium-transporting] C chain</fullName>
    </alternativeName>
    <alternativeName>
        <fullName evidence="11">Potassium-binding and translocating subunit C</fullName>
    </alternativeName>
    <alternativeName>
        <fullName evidence="11">Potassium-translocating ATPase C chain</fullName>
    </alternativeName>
</protein>
<evidence type="ECO:0000256" key="6">
    <source>
        <dbReference type="ARBA" id="ARBA00022840"/>
    </source>
</evidence>
<dbReference type="Pfam" id="PF02669">
    <property type="entry name" value="KdpC"/>
    <property type="match status" value="1"/>
</dbReference>
<keyword evidence="2 11" id="KW-1003">Cell membrane</keyword>
<evidence type="ECO:0000256" key="2">
    <source>
        <dbReference type="ARBA" id="ARBA00022475"/>
    </source>
</evidence>
<proteinExistence type="inferred from homology"/>